<dbReference type="InterPro" id="IPR001915">
    <property type="entry name" value="Peptidase_M48"/>
</dbReference>
<dbReference type="GO" id="GO:0046872">
    <property type="term" value="F:metal ion binding"/>
    <property type="evidence" value="ECO:0007669"/>
    <property type="project" value="UniProtKB-KW"/>
</dbReference>
<evidence type="ECO:0000256" key="8">
    <source>
        <dbReference type="ARBA" id="ARBA00022989"/>
    </source>
</evidence>
<evidence type="ECO:0000256" key="5">
    <source>
        <dbReference type="ARBA" id="ARBA00022723"/>
    </source>
</evidence>
<dbReference type="Pfam" id="PF01435">
    <property type="entry name" value="Peptidase_M48"/>
    <property type="match status" value="1"/>
</dbReference>
<feature type="transmembrane region" description="Helical" evidence="12">
    <location>
        <begin position="39"/>
        <end position="62"/>
    </location>
</feature>
<comment type="cofactor">
    <cofactor evidence="11">
        <name>Zn(2+)</name>
        <dbReference type="ChEBI" id="CHEBI:29105"/>
    </cofactor>
    <text evidence="11">Binds 1 zinc ion per subunit.</text>
</comment>
<evidence type="ECO:0000256" key="12">
    <source>
        <dbReference type="SAM" id="Phobius"/>
    </source>
</evidence>
<dbReference type="NCBIfam" id="NF003965">
    <property type="entry name" value="PRK05457.1"/>
    <property type="match status" value="1"/>
</dbReference>
<evidence type="ECO:0000256" key="3">
    <source>
        <dbReference type="ARBA" id="ARBA00022670"/>
    </source>
</evidence>
<dbReference type="EC" id="3.4.24.-" evidence="14"/>
<dbReference type="InterPro" id="IPR050083">
    <property type="entry name" value="HtpX_protease"/>
</dbReference>
<evidence type="ECO:0000256" key="10">
    <source>
        <dbReference type="ARBA" id="ARBA00023136"/>
    </source>
</evidence>
<evidence type="ECO:0000256" key="6">
    <source>
        <dbReference type="ARBA" id="ARBA00022801"/>
    </source>
</evidence>
<reference evidence="15 16" key="1">
    <citation type="submission" date="2017-07" db="EMBL/GenBank/DDBJ databases">
        <title>Leptospira spp. isolated from tropical soils.</title>
        <authorList>
            <person name="Thibeaux R."/>
            <person name="Iraola G."/>
            <person name="Ferres I."/>
            <person name="Bierque E."/>
            <person name="Girault D."/>
            <person name="Soupe-Gilbert M.-E."/>
            <person name="Picardeau M."/>
            <person name="Goarant C."/>
        </authorList>
    </citation>
    <scope>NUCLEOTIDE SEQUENCE [LARGE SCALE GENOMIC DNA]</scope>
    <source>
        <strain evidence="15 16">FH2-C-A2</strain>
    </source>
</reference>
<organism evidence="15 16">
    <name type="scientific">Leptospira wolffii</name>
    <dbReference type="NCBI Taxonomy" id="409998"/>
    <lineage>
        <taxon>Bacteria</taxon>
        <taxon>Pseudomonadati</taxon>
        <taxon>Spirochaetota</taxon>
        <taxon>Spirochaetia</taxon>
        <taxon>Leptospirales</taxon>
        <taxon>Leptospiraceae</taxon>
        <taxon>Leptospira</taxon>
    </lineage>
</organism>
<evidence type="ECO:0000256" key="11">
    <source>
        <dbReference type="RuleBase" id="RU003983"/>
    </source>
</evidence>
<dbReference type="GO" id="GO:0006508">
    <property type="term" value="P:proteolysis"/>
    <property type="evidence" value="ECO:0007669"/>
    <property type="project" value="UniProtKB-KW"/>
</dbReference>
<evidence type="ECO:0000313" key="17">
    <source>
        <dbReference type="Proteomes" id="UP001580391"/>
    </source>
</evidence>
<keyword evidence="6 11" id="KW-0378">Hydrolase</keyword>
<dbReference type="Proteomes" id="UP000231912">
    <property type="component" value="Unassembled WGS sequence"/>
</dbReference>
<comment type="similarity">
    <text evidence="11">Belongs to the peptidase M48 family.</text>
</comment>
<dbReference type="PANTHER" id="PTHR43221">
    <property type="entry name" value="PROTEASE HTPX"/>
    <property type="match status" value="1"/>
</dbReference>
<dbReference type="GO" id="GO:0005886">
    <property type="term" value="C:plasma membrane"/>
    <property type="evidence" value="ECO:0007669"/>
    <property type="project" value="UniProtKB-SubCell"/>
</dbReference>
<dbReference type="Gene3D" id="3.30.2010.10">
    <property type="entry name" value="Metalloproteases ('zincins'), catalytic domain"/>
    <property type="match status" value="1"/>
</dbReference>
<dbReference type="EMBL" id="NPDT01000003">
    <property type="protein sequence ID" value="PJZ65850.1"/>
    <property type="molecule type" value="Genomic_DNA"/>
</dbReference>
<keyword evidence="10 12" id="KW-0472">Membrane</keyword>
<keyword evidence="8 12" id="KW-1133">Transmembrane helix</keyword>
<dbReference type="EMBL" id="JBHILJ010000005">
    <property type="protein sequence ID" value="MFB5736968.1"/>
    <property type="molecule type" value="Genomic_DNA"/>
</dbReference>
<dbReference type="RefSeq" id="WP_016545738.1">
    <property type="nucleotide sequence ID" value="NZ_JBHILI010000006.1"/>
</dbReference>
<dbReference type="Proteomes" id="UP001580391">
    <property type="component" value="Unassembled WGS sequence"/>
</dbReference>
<sequence length="305" mass="32793">MSLVRRIGLFALTNIAVTSTIIAIVHFSGLGAYLQKSGISYGGILVMCTIWGMGGAFISLLISKFSAKMAMGVQVIDPRNASGWQRDLLVRVQRLSEAAGLPMPEVGYYESPEINAFATGPSRDSALVAVSTGLLNRMESGEVDGVLGHELSHVANGDMVTMTLVQGVVNSFVFFFAWIVSTLIVSQLNRGDDREERGGGGFFMQYMIQQVLVMVFGILGSIVVAYVSRAREYRADAGGAKLAGRHNMIAALEKLNIAFSRDPVDQRGESLATLKISNRAGGLASLFATHPPLEERIAALRAKAY</sequence>
<evidence type="ECO:0000259" key="13">
    <source>
        <dbReference type="Pfam" id="PF01435"/>
    </source>
</evidence>
<keyword evidence="3 11" id="KW-0645">Protease</keyword>
<evidence type="ECO:0000313" key="16">
    <source>
        <dbReference type="Proteomes" id="UP000231912"/>
    </source>
</evidence>
<comment type="subcellular location">
    <subcellularLocation>
        <location evidence="1">Cell membrane</location>
        <topology evidence="1">Multi-pass membrane protein</topology>
    </subcellularLocation>
</comment>
<evidence type="ECO:0000256" key="2">
    <source>
        <dbReference type="ARBA" id="ARBA00022475"/>
    </source>
</evidence>
<keyword evidence="5" id="KW-0479">Metal-binding</keyword>
<dbReference type="PANTHER" id="PTHR43221:SF1">
    <property type="entry name" value="PROTEASE HTPX"/>
    <property type="match status" value="1"/>
</dbReference>
<dbReference type="GO" id="GO:0004222">
    <property type="term" value="F:metalloendopeptidase activity"/>
    <property type="evidence" value="ECO:0007669"/>
    <property type="project" value="InterPro"/>
</dbReference>
<evidence type="ECO:0000256" key="7">
    <source>
        <dbReference type="ARBA" id="ARBA00022833"/>
    </source>
</evidence>
<feature type="transmembrane region" description="Helical" evidence="12">
    <location>
        <begin position="168"/>
        <end position="186"/>
    </location>
</feature>
<evidence type="ECO:0000313" key="15">
    <source>
        <dbReference type="EMBL" id="PJZ65850.1"/>
    </source>
</evidence>
<dbReference type="CDD" id="cd07335">
    <property type="entry name" value="M48B_HtpX_like"/>
    <property type="match status" value="1"/>
</dbReference>
<keyword evidence="4 12" id="KW-0812">Transmembrane</keyword>
<gene>
    <name evidence="14" type="primary">htpX</name>
    <name evidence="14" type="ORF">ACE5IX_10645</name>
    <name evidence="15" type="ORF">CH371_09920</name>
</gene>
<dbReference type="AlphaFoldDB" id="A0A2M9ZBN9"/>
<evidence type="ECO:0000256" key="9">
    <source>
        <dbReference type="ARBA" id="ARBA00023049"/>
    </source>
</evidence>
<keyword evidence="2" id="KW-1003">Cell membrane</keyword>
<keyword evidence="9 11" id="KW-0482">Metalloprotease</keyword>
<keyword evidence="7 11" id="KW-0862">Zinc</keyword>
<protein>
    <submittedName>
        <fullName evidence="14 15">Protease HtpX</fullName>
        <ecNumber evidence="14">3.4.24.-</ecNumber>
    </submittedName>
</protein>
<name>A0A2M9ZBN9_9LEPT</name>
<evidence type="ECO:0000256" key="4">
    <source>
        <dbReference type="ARBA" id="ARBA00022692"/>
    </source>
</evidence>
<proteinExistence type="inferred from homology"/>
<feature type="transmembrane region" description="Helical" evidence="12">
    <location>
        <begin position="206"/>
        <end position="227"/>
    </location>
</feature>
<accession>A0A2M9ZBN9</accession>
<keyword evidence="17" id="KW-1185">Reference proteome</keyword>
<feature type="domain" description="Peptidase M48" evidence="13">
    <location>
        <begin position="86"/>
        <end position="302"/>
    </location>
</feature>
<reference evidence="14 17" key="2">
    <citation type="submission" date="2024-09" db="EMBL/GenBank/DDBJ databases">
        <title>Taxonomic and Genotyping Characterization of Leptospira Strains isolated from Multiple Sources in Colombia highlights the importance of intermediate species.</title>
        <authorList>
            <person name="Torres Higuera L."/>
            <person name="Rojas Tapias D."/>
            <person name="Jimenez Velasquez S."/>
            <person name="Renjifo Ibanez C."/>
        </authorList>
    </citation>
    <scope>NUCLEOTIDE SEQUENCE [LARGE SCALE GENOMIC DNA]</scope>
    <source>
        <strain evidence="14 17">Lep080</strain>
    </source>
</reference>
<evidence type="ECO:0000313" key="14">
    <source>
        <dbReference type="EMBL" id="MFB5736968.1"/>
    </source>
</evidence>
<feature type="transmembrane region" description="Helical" evidence="12">
    <location>
        <begin position="7"/>
        <end position="27"/>
    </location>
</feature>
<comment type="caution">
    <text evidence="15">The sequence shown here is derived from an EMBL/GenBank/DDBJ whole genome shotgun (WGS) entry which is preliminary data.</text>
</comment>
<evidence type="ECO:0000256" key="1">
    <source>
        <dbReference type="ARBA" id="ARBA00004651"/>
    </source>
</evidence>